<comment type="similarity">
    <text evidence="1">Belongs to the glycosyl hydrolase 63 family.</text>
</comment>
<reference evidence="5 6" key="1">
    <citation type="submission" date="2019-04" db="EMBL/GenBank/DDBJ databases">
        <title>Cohnella sp. nov. isolated from preserved vegetables.</title>
        <authorList>
            <person name="Lin S.-Y."/>
            <person name="Hung M.-H."/>
            <person name="Young C.-C."/>
        </authorList>
    </citation>
    <scope>NUCLEOTIDE SEQUENCE [LARGE SCALE GENOMIC DNA]</scope>
    <source>
        <strain evidence="5 6">CC-MHH1044</strain>
    </source>
</reference>
<dbReference type="Proteomes" id="UP000310636">
    <property type="component" value="Unassembled WGS sequence"/>
</dbReference>
<dbReference type="EMBL" id="SSOB01000023">
    <property type="protein sequence ID" value="THF76719.1"/>
    <property type="molecule type" value="Genomic_DNA"/>
</dbReference>
<dbReference type="OrthoDB" id="9798687at2"/>
<protein>
    <recommendedName>
        <fullName evidence="4">Mannosylglycerate hydrolase MGH1-like glycoside hydrolase domain-containing protein</fullName>
    </recommendedName>
</protein>
<gene>
    <name evidence="5" type="ORF">E6C55_18290</name>
</gene>
<name>A0A4S4BP89_9BACL</name>
<dbReference type="InterPro" id="IPR008928">
    <property type="entry name" value="6-hairpin_glycosidase_sf"/>
</dbReference>
<dbReference type="GO" id="GO:0006487">
    <property type="term" value="P:protein N-linked glycosylation"/>
    <property type="evidence" value="ECO:0007669"/>
    <property type="project" value="TreeGrafter"/>
</dbReference>
<evidence type="ECO:0000313" key="6">
    <source>
        <dbReference type="Proteomes" id="UP000310636"/>
    </source>
</evidence>
<keyword evidence="2" id="KW-0378">Hydrolase</keyword>
<dbReference type="InterPro" id="IPR004888">
    <property type="entry name" value="Glycoside_hydrolase_63"/>
</dbReference>
<keyword evidence="6" id="KW-1185">Reference proteome</keyword>
<dbReference type="Pfam" id="PF22422">
    <property type="entry name" value="MGH1-like_GH"/>
    <property type="match status" value="1"/>
</dbReference>
<dbReference type="Gene3D" id="1.50.10.10">
    <property type="match status" value="1"/>
</dbReference>
<accession>A0A4S4BP89</accession>
<dbReference type="PANTHER" id="PTHR10412:SF11">
    <property type="entry name" value="MANNOSYL-OLIGOSACCHARIDE GLUCOSIDASE"/>
    <property type="match status" value="1"/>
</dbReference>
<organism evidence="5 6">
    <name type="scientific">Cohnella fermenti</name>
    <dbReference type="NCBI Taxonomy" id="2565925"/>
    <lineage>
        <taxon>Bacteria</taxon>
        <taxon>Bacillati</taxon>
        <taxon>Bacillota</taxon>
        <taxon>Bacilli</taxon>
        <taxon>Bacillales</taxon>
        <taxon>Paenibacillaceae</taxon>
        <taxon>Cohnella</taxon>
    </lineage>
</organism>
<dbReference type="GO" id="GO:0004573">
    <property type="term" value="F:Glc3Man9GlcNAc2 oligosaccharide glucosidase activity"/>
    <property type="evidence" value="ECO:0007669"/>
    <property type="project" value="InterPro"/>
</dbReference>
<comment type="caution">
    <text evidence="5">The sequence shown here is derived from an EMBL/GenBank/DDBJ whole genome shotgun (WGS) entry which is preliminary data.</text>
</comment>
<dbReference type="InterPro" id="IPR012341">
    <property type="entry name" value="6hp_glycosidase-like_sf"/>
</dbReference>
<evidence type="ECO:0000313" key="5">
    <source>
        <dbReference type="EMBL" id="THF76719.1"/>
    </source>
</evidence>
<dbReference type="PANTHER" id="PTHR10412">
    <property type="entry name" value="MANNOSYL-OLIGOSACCHARIDE GLUCOSIDASE"/>
    <property type="match status" value="1"/>
</dbReference>
<keyword evidence="3" id="KW-0326">Glycosidase</keyword>
<dbReference type="AlphaFoldDB" id="A0A4S4BP89"/>
<dbReference type="InterPro" id="IPR054491">
    <property type="entry name" value="MGH1-like_GH"/>
</dbReference>
<evidence type="ECO:0000256" key="2">
    <source>
        <dbReference type="ARBA" id="ARBA00022801"/>
    </source>
</evidence>
<dbReference type="SUPFAM" id="SSF48208">
    <property type="entry name" value="Six-hairpin glycosidases"/>
    <property type="match status" value="1"/>
</dbReference>
<dbReference type="GO" id="GO:0009311">
    <property type="term" value="P:oligosaccharide metabolic process"/>
    <property type="evidence" value="ECO:0007669"/>
    <property type="project" value="InterPro"/>
</dbReference>
<proteinExistence type="inferred from homology"/>
<sequence>METSNFMSLDSSLLDLASLPQVLGEGGLFAFSGWDGETCASSDFAATWGAERLSLLIHTPLRRKLLIPLDDEARLRFATGDACLFEGDAGETKLVFAAWHTIIGVYSSAEECRLLEENGEESGVVREDGCQISCDKRKGDAVVVLATGSRFALAFGNSVEEACRRAREGVKLDVNGAIQERLRIHTLVPRLASDRRTELLHKCVSVMKVNTLGPEGAHKRFWSTPDRVPHKDMWLWDTVFHSLAMNRLSPLIAWECLASMLDSQRSDGMLPHQVSVQGRRSAITQPPVMAWGIWQNYMHHQQEALLEEALPRLESYLLWNLKHRDLNGNGLLEWDIEGDVNCRSGESGMDNSSRFDEACKLDAVDFNVFMVQDMAAAASICRELGHAEKALVWEQSALKMEKEILETLWDDEDGFFYDRRFDGSFSKVLAVSGFVPLLLDGIREDQIDRLVKWMKDERHFQTQYPLPSLAISEPTWSTDMWRGPVWINLNYLIILGLRKHKRYEEADFLSERTIELVQTYYEQYGVTFEYYDSADGRPPIACDRKGPRQLPYDIRQKYDSIRDYHWTAALTACLLWPASQ</sequence>
<evidence type="ECO:0000256" key="1">
    <source>
        <dbReference type="ARBA" id="ARBA00010833"/>
    </source>
</evidence>
<evidence type="ECO:0000259" key="4">
    <source>
        <dbReference type="Pfam" id="PF22422"/>
    </source>
</evidence>
<evidence type="ECO:0000256" key="3">
    <source>
        <dbReference type="ARBA" id="ARBA00023295"/>
    </source>
</evidence>
<feature type="domain" description="Mannosylglycerate hydrolase MGH1-like glycoside hydrolase" evidence="4">
    <location>
        <begin position="233"/>
        <end position="544"/>
    </location>
</feature>